<feature type="region of interest" description="Disordered" evidence="1">
    <location>
        <begin position="1108"/>
        <end position="1140"/>
    </location>
</feature>
<feature type="region of interest" description="Disordered" evidence="1">
    <location>
        <begin position="351"/>
        <end position="380"/>
    </location>
</feature>
<dbReference type="OrthoDB" id="678085at2759"/>
<feature type="compositionally biased region" description="Basic residues" evidence="1">
    <location>
        <begin position="226"/>
        <end position="240"/>
    </location>
</feature>
<sequence>MAVAFESFSIREYASRMRSVDARKSWPFKENEEDPKKEKTQDLLPPIVCRKYRWWSNELENERRKVGEDDEEMEKDEENICGLGLEKLRIDEQEDDVVKVDEDLTAKICPVCGTFTATTINAVNVHIDGCLVQASREERREMRAKAKARAPKKRSIVEIFAVAPQIERLDDEDDDNLDGEEEEDGLDLGMNKDSLLNVVSKLKRKKGKLKKHKVKKEIEINDTSIKKKKKKKKKKKNKKVAIDKKKLHKMKKQRIGILAMSNGLGAKKEKFLKLMTVPFGLGDTQLRQGSLHNQRPGEEIADPVHKQKKKQLKVKKLPKKNQLQIVKTSEVLCKMQEPPVVSLHSILKNHSRDTSVQKSTESGNLQGSNLAKHHSLQHSGKHVRFLGEDEVIGHASKQCSSELPLSVKDLSVESDEAEEVNGSDEDASLSIGDDREARSLHEKKQWADPHGLFVPSATGSDSSSHDLGKTSLGVDLNQALHNSDSLHLFNMSSSVSCMPKTLSYFSDGATFEENQAEGRQQSSHNTNTRMSDPFAYPNPRSAAMNSVTNMTRNSTSQTFLACSMANVERNEEQPNLLPATRKNYNGSTLHYTKDLIGSDCSSSVELSRFNRQLVCENRHFGEPGAISDPLSVCRDKWVDEDFVGLPLNSHGELIQLDSSGKVGYSHIFKKQNRSAASVSTLPMHYNLAGTRSQMDHPNKHFVTELPSLRWLSEQNHLKENPAAPVPSRPGFTKSQTFVTKIHVHDKMREADHLSHELDSDLDLVNNPSHGHRKYGQPHNHVEKEMTLANSDYAFPPTQPTMRLMGKNVTIGKSSIQGQGFDDVKVWTDKETIAENHPDVTISGRSRLKPCFQNDWIACSASGASTENMFDSVEAERNHKPPSLLRMTSSAEPKFVHTTHLMSVDGRPLIGGNHGAEFWPSTQTFPSRSLLNEASISPTESVRVAHQIPMHISDAHKSHLQNVLLKSSQFRQNSSVAYNPPSDFKLTFPNEDSGEYMQPSRVHCSSLDLHPWLQNGTQRKEILYTSHPCDFIGKHQPFMRPSSNVLSFPSPYAIPPISLHGHNTDPSHLCLQNSSAQVSLVHHPSLLPAIPGFRPSSSTNNRFMNMTQKSHPTCLKDPNGAKKAKKRLQPKFDEPSIPMKKPNLEMQKDLNSLSGSRKREHVPAYTRYNPETPEFHIHNDKSVDTVIPMEIENDGYAIASGDNAFQLDGVARLGPIKLSAGAKHILRPSQNTDQDKGRVLPDQIHPRMSKVFCLHQH</sequence>
<name>A0A3S3N5D5_9MAGN</name>
<comment type="caution">
    <text evidence="2">The sequence shown here is derived from an EMBL/GenBank/DDBJ whole genome shotgun (WGS) entry which is preliminary data.</text>
</comment>
<organism evidence="2 3">
    <name type="scientific">Cinnamomum micranthum f. kanehirae</name>
    <dbReference type="NCBI Taxonomy" id="337451"/>
    <lineage>
        <taxon>Eukaryota</taxon>
        <taxon>Viridiplantae</taxon>
        <taxon>Streptophyta</taxon>
        <taxon>Embryophyta</taxon>
        <taxon>Tracheophyta</taxon>
        <taxon>Spermatophyta</taxon>
        <taxon>Magnoliopsida</taxon>
        <taxon>Magnoliidae</taxon>
        <taxon>Laurales</taxon>
        <taxon>Lauraceae</taxon>
        <taxon>Cinnamomum</taxon>
    </lineage>
</organism>
<dbReference type="Proteomes" id="UP000283530">
    <property type="component" value="Unassembled WGS sequence"/>
</dbReference>
<feature type="region of interest" description="Disordered" evidence="1">
    <location>
        <begin position="16"/>
        <end position="40"/>
    </location>
</feature>
<dbReference type="AlphaFoldDB" id="A0A3S3N5D5"/>
<dbReference type="PANTHER" id="PTHR36892">
    <property type="entry name" value="OS01G0201800 PROTEIN"/>
    <property type="match status" value="1"/>
</dbReference>
<feature type="region of interest" description="Disordered" evidence="1">
    <location>
        <begin position="447"/>
        <end position="466"/>
    </location>
</feature>
<feature type="compositionally biased region" description="Polar residues" evidence="1">
    <location>
        <begin position="356"/>
        <end position="369"/>
    </location>
</feature>
<evidence type="ECO:0008006" key="4">
    <source>
        <dbReference type="Google" id="ProtNLM"/>
    </source>
</evidence>
<gene>
    <name evidence="2" type="ORF">CKAN_02562500</name>
</gene>
<feature type="compositionally biased region" description="Basic residues" evidence="1">
    <location>
        <begin position="371"/>
        <end position="380"/>
    </location>
</feature>
<dbReference type="EMBL" id="QPKB01000012">
    <property type="protein sequence ID" value="RWR96250.1"/>
    <property type="molecule type" value="Genomic_DNA"/>
</dbReference>
<dbReference type="PANTHER" id="PTHR36892:SF1">
    <property type="entry name" value="OS05G0518200 PROTEIN"/>
    <property type="match status" value="1"/>
</dbReference>
<evidence type="ECO:0000313" key="3">
    <source>
        <dbReference type="Proteomes" id="UP000283530"/>
    </source>
</evidence>
<reference evidence="2 3" key="1">
    <citation type="journal article" date="2019" name="Nat. Plants">
        <title>Stout camphor tree genome fills gaps in understanding of flowering plant genome evolution.</title>
        <authorList>
            <person name="Chaw S.M."/>
            <person name="Liu Y.C."/>
            <person name="Wu Y.W."/>
            <person name="Wang H.Y."/>
            <person name="Lin C.I."/>
            <person name="Wu C.S."/>
            <person name="Ke H.M."/>
            <person name="Chang L.Y."/>
            <person name="Hsu C.Y."/>
            <person name="Yang H.T."/>
            <person name="Sudianto E."/>
            <person name="Hsu M.H."/>
            <person name="Wu K.P."/>
            <person name="Wang L.N."/>
            <person name="Leebens-Mack J.H."/>
            <person name="Tsai I.J."/>
        </authorList>
    </citation>
    <scope>NUCLEOTIDE SEQUENCE [LARGE SCALE GENOMIC DNA]</scope>
    <source>
        <strain evidence="3">cv. Chaw 1501</strain>
        <tissue evidence="2">Young leaves</tissue>
    </source>
</reference>
<feature type="region of interest" description="Disordered" evidence="1">
    <location>
        <begin position="221"/>
        <end position="240"/>
    </location>
</feature>
<evidence type="ECO:0000313" key="2">
    <source>
        <dbReference type="EMBL" id="RWR96250.1"/>
    </source>
</evidence>
<evidence type="ECO:0000256" key="1">
    <source>
        <dbReference type="SAM" id="MobiDB-lite"/>
    </source>
</evidence>
<keyword evidence="3" id="KW-1185">Reference proteome</keyword>
<proteinExistence type="predicted"/>
<accession>A0A3S3N5D5</accession>
<protein>
    <recommendedName>
        <fullName evidence="4">UBZ4-type domain-containing protein</fullName>
    </recommendedName>
</protein>